<dbReference type="Proteomes" id="UP000663879">
    <property type="component" value="Unassembled WGS sequence"/>
</dbReference>
<dbReference type="InterPro" id="IPR043216">
    <property type="entry name" value="PAP-like"/>
</dbReference>
<reference evidence="8" key="1">
    <citation type="submission" date="2021-02" db="EMBL/GenBank/DDBJ databases">
        <authorList>
            <person name="Nowell W R."/>
        </authorList>
    </citation>
    <scope>NUCLEOTIDE SEQUENCE</scope>
    <source>
        <strain evidence="8">Ploen Becks lab</strain>
    </source>
</reference>
<keyword evidence="5 6" id="KW-0472">Membrane</keyword>
<proteinExistence type="inferred from homology"/>
<evidence type="ECO:0000313" key="8">
    <source>
        <dbReference type="EMBL" id="CAF0799989.1"/>
    </source>
</evidence>
<dbReference type="Gene3D" id="1.20.144.10">
    <property type="entry name" value="Phosphatidic acid phosphatase type 2/haloperoxidase"/>
    <property type="match status" value="1"/>
</dbReference>
<feature type="transmembrane region" description="Helical" evidence="6">
    <location>
        <begin position="203"/>
        <end position="219"/>
    </location>
</feature>
<evidence type="ECO:0000256" key="2">
    <source>
        <dbReference type="ARBA" id="ARBA00008816"/>
    </source>
</evidence>
<evidence type="ECO:0000256" key="4">
    <source>
        <dbReference type="ARBA" id="ARBA00022989"/>
    </source>
</evidence>
<sequence length="326" mass="37623">MSHHHHHPNEPVHWLKILFDTCSVSALFLTFHLIKHFIKPFKSSFYCNDFSVNMPFRPSTVTNFHLILISLVLPFLVIISTEIFKALHIKSQMKKKSTIFIYKVNFFSKILQFPEQIGNLYINCGSFFFGLVATAVITDFGKVIVGRLRPNFMDVCKPDVNPYTQLCHNRTYLEPGIDFKCTALDPANVDESRLSFPSGHSSLSFYSMIYLILFINYTWKCRRFGLIPRLVQINLLIIAIYTALSRISDNKHHPTDVLAGSCLGILISLTSFYYLTDYIKNSSLKSKYSSLVVNTYDEENLPHFIKDNNNFAISDIDHNYNNNYNI</sequence>
<comment type="caution">
    <text evidence="8">The sequence shown here is derived from an EMBL/GenBank/DDBJ whole genome shotgun (WGS) entry which is preliminary data.</text>
</comment>
<feature type="transmembrane region" description="Helical" evidence="6">
    <location>
        <begin position="226"/>
        <end position="245"/>
    </location>
</feature>
<dbReference type="GO" id="GO:0008195">
    <property type="term" value="F:phosphatidate phosphatase activity"/>
    <property type="evidence" value="ECO:0007669"/>
    <property type="project" value="TreeGrafter"/>
</dbReference>
<keyword evidence="4 6" id="KW-1133">Transmembrane helix</keyword>
<keyword evidence="9" id="KW-1185">Reference proteome</keyword>
<dbReference type="GO" id="GO:0006644">
    <property type="term" value="P:phospholipid metabolic process"/>
    <property type="evidence" value="ECO:0007669"/>
    <property type="project" value="InterPro"/>
</dbReference>
<dbReference type="GO" id="GO:0005886">
    <property type="term" value="C:plasma membrane"/>
    <property type="evidence" value="ECO:0007669"/>
    <property type="project" value="TreeGrafter"/>
</dbReference>
<dbReference type="PANTHER" id="PTHR10165">
    <property type="entry name" value="LIPID PHOSPHATE PHOSPHATASE"/>
    <property type="match status" value="1"/>
</dbReference>
<evidence type="ECO:0000259" key="7">
    <source>
        <dbReference type="SMART" id="SM00014"/>
    </source>
</evidence>
<feature type="domain" description="Phosphatidic acid phosphatase type 2/haloperoxidase" evidence="7">
    <location>
        <begin position="124"/>
        <end position="272"/>
    </location>
</feature>
<dbReference type="InterPro" id="IPR000326">
    <property type="entry name" value="PAP2/HPO"/>
</dbReference>
<dbReference type="SUPFAM" id="SSF48317">
    <property type="entry name" value="Acid phosphatase/Vanadium-dependent haloperoxidase"/>
    <property type="match status" value="1"/>
</dbReference>
<feature type="transmembrane region" description="Helical" evidence="6">
    <location>
        <begin position="257"/>
        <end position="275"/>
    </location>
</feature>
<accession>A0A813SPR4</accession>
<dbReference type="OrthoDB" id="8907274at2759"/>
<evidence type="ECO:0000256" key="3">
    <source>
        <dbReference type="ARBA" id="ARBA00022692"/>
    </source>
</evidence>
<name>A0A813SPR4_9BILA</name>
<evidence type="ECO:0000256" key="6">
    <source>
        <dbReference type="SAM" id="Phobius"/>
    </source>
</evidence>
<dbReference type="Pfam" id="PF01569">
    <property type="entry name" value="PAP2"/>
    <property type="match status" value="1"/>
</dbReference>
<comment type="subcellular location">
    <subcellularLocation>
        <location evidence="1">Membrane</location>
        <topology evidence="1">Multi-pass membrane protein</topology>
    </subcellularLocation>
</comment>
<keyword evidence="3 6" id="KW-0812">Transmembrane</keyword>
<dbReference type="AlphaFoldDB" id="A0A813SPR4"/>
<organism evidence="8 9">
    <name type="scientific">Brachionus calyciflorus</name>
    <dbReference type="NCBI Taxonomy" id="104777"/>
    <lineage>
        <taxon>Eukaryota</taxon>
        <taxon>Metazoa</taxon>
        <taxon>Spiralia</taxon>
        <taxon>Gnathifera</taxon>
        <taxon>Rotifera</taxon>
        <taxon>Eurotatoria</taxon>
        <taxon>Monogononta</taxon>
        <taxon>Pseudotrocha</taxon>
        <taxon>Ploima</taxon>
        <taxon>Brachionidae</taxon>
        <taxon>Brachionus</taxon>
    </lineage>
</organism>
<feature type="transmembrane region" description="Helical" evidence="6">
    <location>
        <begin position="120"/>
        <end position="145"/>
    </location>
</feature>
<dbReference type="CDD" id="cd03384">
    <property type="entry name" value="PAP2_wunen"/>
    <property type="match status" value="1"/>
</dbReference>
<evidence type="ECO:0000313" key="9">
    <source>
        <dbReference type="Proteomes" id="UP000663879"/>
    </source>
</evidence>
<dbReference type="GO" id="GO:0046839">
    <property type="term" value="P:phospholipid dephosphorylation"/>
    <property type="evidence" value="ECO:0007669"/>
    <property type="project" value="TreeGrafter"/>
</dbReference>
<evidence type="ECO:0000256" key="5">
    <source>
        <dbReference type="ARBA" id="ARBA00023136"/>
    </source>
</evidence>
<dbReference type="InterPro" id="IPR036938">
    <property type="entry name" value="PAP2/HPO_sf"/>
</dbReference>
<gene>
    <name evidence="8" type="ORF">OXX778_LOCUS6417</name>
</gene>
<dbReference type="GO" id="GO:0007165">
    <property type="term" value="P:signal transduction"/>
    <property type="evidence" value="ECO:0007669"/>
    <property type="project" value="TreeGrafter"/>
</dbReference>
<evidence type="ECO:0000256" key="1">
    <source>
        <dbReference type="ARBA" id="ARBA00004141"/>
    </source>
</evidence>
<protein>
    <recommendedName>
        <fullName evidence="7">Phosphatidic acid phosphatase type 2/haloperoxidase domain-containing protein</fullName>
    </recommendedName>
</protein>
<feature type="transmembrane region" description="Helical" evidence="6">
    <location>
        <begin position="64"/>
        <end position="87"/>
    </location>
</feature>
<feature type="transmembrane region" description="Helical" evidence="6">
    <location>
        <begin position="12"/>
        <end position="34"/>
    </location>
</feature>
<dbReference type="SMART" id="SM00014">
    <property type="entry name" value="acidPPc"/>
    <property type="match status" value="1"/>
</dbReference>
<comment type="similarity">
    <text evidence="2">Belongs to the PA-phosphatase related phosphoesterase family.</text>
</comment>
<dbReference type="EMBL" id="CAJNOC010000759">
    <property type="protein sequence ID" value="CAF0799989.1"/>
    <property type="molecule type" value="Genomic_DNA"/>
</dbReference>
<dbReference type="PANTHER" id="PTHR10165:SF103">
    <property type="entry name" value="PHOSPHOLIPID PHOSPHATASE HOMOLOG 1.2 HOMOLOG"/>
    <property type="match status" value="1"/>
</dbReference>